<reference evidence="5 6" key="1">
    <citation type="submission" date="2019-05" db="EMBL/GenBank/DDBJ databases">
        <title>Genome sequences of Thalassotalea litorea 1K03283.</title>
        <authorList>
            <person name="Zhang D."/>
        </authorList>
    </citation>
    <scope>NUCLEOTIDE SEQUENCE [LARGE SCALE GENOMIC DNA]</scope>
    <source>
        <strain evidence="5 6">MCCC 1K03283</strain>
    </source>
</reference>
<dbReference type="PANTHER" id="PTHR47199">
    <property type="entry name" value="PHOTOSYSTEM II STABILITY/ASSEMBLY FACTOR HCF136, CHLOROPLASTIC"/>
    <property type="match status" value="1"/>
</dbReference>
<dbReference type="Gene3D" id="2.130.10.10">
    <property type="entry name" value="YVTN repeat-like/Quinoprotein amine dehydrogenase"/>
    <property type="match status" value="2"/>
</dbReference>
<evidence type="ECO:0000256" key="2">
    <source>
        <dbReference type="ARBA" id="ARBA00023276"/>
    </source>
</evidence>
<evidence type="ECO:0000313" key="6">
    <source>
        <dbReference type="Proteomes" id="UP000307790"/>
    </source>
</evidence>
<sequence>MLRTILILFSMLVFSFQSTAQSASTSQSESTQFSELSPLAKNSLMLDITSVGEQKLIAVGERGHILTSVDGLDWQQKTVPTVSTLTRVFFLDDKLGWAVGHDSVILKTEDGGESWAIQMYAPELERPLFDVIFTSPKQGVAVGAYGRFLRTEDGGESWQEEFHGELLIEDDQLYLQELKDEDEELYLDEIRSILPHFNRIKVVGEQWYLVGELGLMAKSDDQGQQWQLLDEIYAGSFFDINATEKQHLIVSGLRGNLFVSDTAGDNWQRIALSTKALLNGVIVAPNGTVYVVANSGVILTSNDQGKTFTKSTQSDGKAILAGVWFNEQLILATEVGLKVVQGQ</sequence>
<feature type="chain" id="PRO_5024280508" description="Photosynthesis system II assembly factor Ycf48/Hcf136-like domain-containing protein" evidence="3">
    <location>
        <begin position="21"/>
        <end position="343"/>
    </location>
</feature>
<name>A0A5R9IRA1_9GAMM</name>
<comment type="caution">
    <text evidence="5">The sequence shown here is derived from an EMBL/GenBank/DDBJ whole genome shotgun (WGS) entry which is preliminary data.</text>
</comment>
<gene>
    <name evidence="5" type="ORF">FE810_00105</name>
</gene>
<feature type="domain" description="Photosynthesis system II assembly factor Ycf48/Hcf136-like" evidence="4">
    <location>
        <begin position="72"/>
        <end position="118"/>
    </location>
</feature>
<dbReference type="InterPro" id="IPR028203">
    <property type="entry name" value="PSII_CF48-like_dom"/>
</dbReference>
<dbReference type="InterPro" id="IPR015943">
    <property type="entry name" value="WD40/YVTN_repeat-like_dom_sf"/>
</dbReference>
<evidence type="ECO:0000256" key="3">
    <source>
        <dbReference type="SAM" id="SignalP"/>
    </source>
</evidence>
<dbReference type="GO" id="GO:0009523">
    <property type="term" value="C:photosystem II"/>
    <property type="evidence" value="ECO:0007669"/>
    <property type="project" value="UniProtKB-KW"/>
</dbReference>
<evidence type="ECO:0000313" key="5">
    <source>
        <dbReference type="EMBL" id="TLU68055.1"/>
    </source>
</evidence>
<dbReference type="OrthoDB" id="9813892at2"/>
<dbReference type="InterPro" id="IPR036278">
    <property type="entry name" value="Sialidase_sf"/>
</dbReference>
<keyword evidence="6" id="KW-1185">Reference proteome</keyword>
<dbReference type="RefSeq" id="WP_138317999.1">
    <property type="nucleotide sequence ID" value="NZ_VCBC01000001.1"/>
</dbReference>
<keyword evidence="1" id="KW-0602">Photosynthesis</keyword>
<dbReference type="Proteomes" id="UP000307790">
    <property type="component" value="Unassembled WGS sequence"/>
</dbReference>
<protein>
    <recommendedName>
        <fullName evidence="4">Photosynthesis system II assembly factor Ycf48/Hcf136-like domain-containing protein</fullName>
    </recommendedName>
</protein>
<dbReference type="PANTHER" id="PTHR47199:SF2">
    <property type="entry name" value="PHOTOSYSTEM II STABILITY_ASSEMBLY FACTOR HCF136, CHLOROPLASTIC"/>
    <property type="match status" value="1"/>
</dbReference>
<dbReference type="SUPFAM" id="SSF50939">
    <property type="entry name" value="Sialidases"/>
    <property type="match status" value="1"/>
</dbReference>
<dbReference type="Pfam" id="PF14870">
    <property type="entry name" value="PSII_BNR"/>
    <property type="match status" value="2"/>
</dbReference>
<feature type="domain" description="Photosynthesis system II assembly factor Ycf48/Hcf136-like" evidence="4">
    <location>
        <begin position="124"/>
        <end position="269"/>
    </location>
</feature>
<dbReference type="AlphaFoldDB" id="A0A5R9IRA1"/>
<keyword evidence="3" id="KW-0732">Signal</keyword>
<evidence type="ECO:0000259" key="4">
    <source>
        <dbReference type="Pfam" id="PF14870"/>
    </source>
</evidence>
<dbReference type="EMBL" id="VCBC01000001">
    <property type="protein sequence ID" value="TLU68055.1"/>
    <property type="molecule type" value="Genomic_DNA"/>
</dbReference>
<dbReference type="GO" id="GO:0015979">
    <property type="term" value="P:photosynthesis"/>
    <property type="evidence" value="ECO:0007669"/>
    <property type="project" value="UniProtKB-KW"/>
</dbReference>
<evidence type="ECO:0000256" key="1">
    <source>
        <dbReference type="ARBA" id="ARBA00022531"/>
    </source>
</evidence>
<proteinExistence type="predicted"/>
<keyword evidence="2" id="KW-0604">Photosystem II</keyword>
<organism evidence="5 6">
    <name type="scientific">Thalassotalea litorea</name>
    <dbReference type="NCBI Taxonomy" id="2020715"/>
    <lineage>
        <taxon>Bacteria</taxon>
        <taxon>Pseudomonadati</taxon>
        <taxon>Pseudomonadota</taxon>
        <taxon>Gammaproteobacteria</taxon>
        <taxon>Alteromonadales</taxon>
        <taxon>Colwelliaceae</taxon>
        <taxon>Thalassotalea</taxon>
    </lineage>
</organism>
<feature type="signal peptide" evidence="3">
    <location>
        <begin position="1"/>
        <end position="20"/>
    </location>
</feature>
<accession>A0A5R9IRA1</accession>